<dbReference type="KEGG" id="ote:Oter_1276"/>
<dbReference type="Proteomes" id="UP000007013">
    <property type="component" value="Chromosome"/>
</dbReference>
<keyword evidence="2" id="KW-1185">Reference proteome</keyword>
<evidence type="ECO:0000313" key="2">
    <source>
        <dbReference type="Proteomes" id="UP000007013"/>
    </source>
</evidence>
<protein>
    <submittedName>
        <fullName evidence="1">Uncharacterized protein</fullName>
    </submittedName>
</protein>
<name>B1ZR71_OPITP</name>
<dbReference type="OrthoDB" id="7275869at2"/>
<sequence>MKALIRWGLAIASGTLFGRAAEPPATPAAAALAALEARAAAENTYPNIAESFQCDLVRLVESNTLSSGEEFYRAARLAPPLTGFREVRVEYELMLTAVAKDHLPAEATLPAAWDSLQQALGRPLRFDAWQLSARNPDNEQFSLEAAPKVIRGVWQNPAIAREAAKKTEDNAEVKAIVDADQAARGNWSKLSQDELLKMAEQDQQRNKRIRAIVSEGGLHTAEDFARAALVMQHSSGFAGYRLAHELAISAMLLGDRKMGRWLVAATYDRMLNSVGHVQRFGTQGRRTLVHGSQPVLDEVDERGICDGERQALGCPTLAEKRANFATRRAKTP</sequence>
<evidence type="ECO:0000313" key="1">
    <source>
        <dbReference type="EMBL" id="ACB74561.1"/>
    </source>
</evidence>
<proteinExistence type="predicted"/>
<dbReference type="HOGENOM" id="CLU_836360_0_0_0"/>
<dbReference type="eggNOG" id="COG0457">
    <property type="taxonomic scope" value="Bacteria"/>
</dbReference>
<dbReference type="AlphaFoldDB" id="B1ZR71"/>
<reference evidence="1 2" key="1">
    <citation type="journal article" date="2011" name="J. Bacteriol.">
        <title>Genome sequence of the verrucomicrobium Opitutus terrae PB90-1, an abundant inhabitant of rice paddy soil ecosystems.</title>
        <authorList>
            <person name="van Passel M.W."/>
            <person name="Kant R."/>
            <person name="Palva A."/>
            <person name="Copeland A."/>
            <person name="Lucas S."/>
            <person name="Lapidus A."/>
            <person name="Glavina del Rio T."/>
            <person name="Pitluck S."/>
            <person name="Goltsman E."/>
            <person name="Clum A."/>
            <person name="Sun H."/>
            <person name="Schmutz J."/>
            <person name="Larimer F.W."/>
            <person name="Land M.L."/>
            <person name="Hauser L."/>
            <person name="Kyrpides N."/>
            <person name="Mikhailova N."/>
            <person name="Richardson P.P."/>
            <person name="Janssen P.H."/>
            <person name="de Vos W.M."/>
            <person name="Smidt H."/>
        </authorList>
    </citation>
    <scope>NUCLEOTIDE SEQUENCE [LARGE SCALE GENOMIC DNA]</scope>
    <source>
        <strain evidence="2">DSM 11246 / JCM 15787 / PB90-1</strain>
    </source>
</reference>
<dbReference type="RefSeq" id="WP_012374099.1">
    <property type="nucleotide sequence ID" value="NC_010571.1"/>
</dbReference>
<dbReference type="STRING" id="452637.Oter_1276"/>
<gene>
    <name evidence="1" type="ordered locus">Oter_1276</name>
</gene>
<dbReference type="EMBL" id="CP001032">
    <property type="protein sequence ID" value="ACB74561.1"/>
    <property type="molecule type" value="Genomic_DNA"/>
</dbReference>
<accession>B1ZR71</accession>
<organism evidence="1 2">
    <name type="scientific">Opitutus terrae (strain DSM 11246 / JCM 15787 / PB90-1)</name>
    <dbReference type="NCBI Taxonomy" id="452637"/>
    <lineage>
        <taxon>Bacteria</taxon>
        <taxon>Pseudomonadati</taxon>
        <taxon>Verrucomicrobiota</taxon>
        <taxon>Opitutia</taxon>
        <taxon>Opitutales</taxon>
        <taxon>Opitutaceae</taxon>
        <taxon>Opitutus</taxon>
    </lineage>
</organism>